<feature type="region of interest" description="Disordered" evidence="1">
    <location>
        <begin position="1"/>
        <end position="25"/>
    </location>
</feature>
<feature type="compositionally biased region" description="Basic and acidic residues" evidence="1">
    <location>
        <begin position="1"/>
        <end position="15"/>
    </location>
</feature>
<dbReference type="EMBL" id="GBEZ01019275">
    <property type="protein sequence ID" value="JAC67261.1"/>
    <property type="molecule type" value="Transcribed_RNA"/>
</dbReference>
<evidence type="ECO:0000313" key="2">
    <source>
        <dbReference type="EMBL" id="JAC67261.1"/>
    </source>
</evidence>
<organism evidence="2">
    <name type="scientific">Tetraselmis sp. GSL018</name>
    <dbReference type="NCBI Taxonomy" id="582737"/>
    <lineage>
        <taxon>Eukaryota</taxon>
        <taxon>Viridiplantae</taxon>
        <taxon>Chlorophyta</taxon>
        <taxon>core chlorophytes</taxon>
        <taxon>Chlorodendrophyceae</taxon>
        <taxon>Chlorodendrales</taxon>
        <taxon>Chlorodendraceae</taxon>
        <taxon>Tetraselmis</taxon>
    </lineage>
</organism>
<evidence type="ECO:0000256" key="1">
    <source>
        <dbReference type="SAM" id="MobiDB-lite"/>
    </source>
</evidence>
<dbReference type="AlphaFoldDB" id="A0A061R9T2"/>
<name>A0A061R9T2_9CHLO</name>
<gene>
    <name evidence="2" type="ORF">TSPGSL018_11589</name>
</gene>
<accession>A0A061R9T2</accession>
<sequence length="376" mass="39396">MGHREEGESRSDRARAACPATRNGEIDLERPVGLLQKKDTLPGSDPQYEVILLHQQTPAQRQQVRQLQRAAVQNWWRAGHVGWAIFPVNSEYLQSETKGESDAAEEQDQATSMGQYGAMANQVGADGRALAPSPFADIAQETVSLTPNCAATASASGLQITSAQQISKIGSFSSAQGGEPHSSGQMLGMNSGSGQHLGAVEGRNEPFYDIPSSEFLQATNNILSAQDSAAALSLSQFPSAGAYQGGDGTGRSGSLRWQMDQLRGMDSLDFGGSGIDISKLESIELPQELAAYANFSPADANLGNGMGGSGFGNALFGQGSDLVRQSSGLESMQSIEHALPSVPPSTSANYTDILEAAARDFNQSQQSSQHGGGASG</sequence>
<reference evidence="2" key="1">
    <citation type="submission" date="2014-05" db="EMBL/GenBank/DDBJ databases">
        <title>The transcriptome of the halophilic microalga Tetraselmis sp. GSL018 isolated from the Great Salt Lake, Utah.</title>
        <authorList>
            <person name="Jinkerson R.E."/>
            <person name="D'Adamo S."/>
            <person name="Posewitz M.C."/>
        </authorList>
    </citation>
    <scope>NUCLEOTIDE SEQUENCE</scope>
    <source>
        <strain evidence="2">GSL018</strain>
    </source>
</reference>
<proteinExistence type="predicted"/>
<protein>
    <submittedName>
        <fullName evidence="2">Uncharacterized protein</fullName>
    </submittedName>
</protein>